<dbReference type="OrthoDB" id="423260at2759"/>
<keyword evidence="1" id="KW-0472">Membrane</keyword>
<organism evidence="2">
    <name type="scientific">Cladocopium goreaui</name>
    <dbReference type="NCBI Taxonomy" id="2562237"/>
    <lineage>
        <taxon>Eukaryota</taxon>
        <taxon>Sar</taxon>
        <taxon>Alveolata</taxon>
        <taxon>Dinophyceae</taxon>
        <taxon>Suessiales</taxon>
        <taxon>Symbiodiniaceae</taxon>
        <taxon>Cladocopium</taxon>
    </lineage>
</organism>
<reference evidence="3 4" key="2">
    <citation type="submission" date="2024-05" db="EMBL/GenBank/DDBJ databases">
        <authorList>
            <person name="Chen Y."/>
            <person name="Shah S."/>
            <person name="Dougan E. K."/>
            <person name="Thang M."/>
            <person name="Chan C."/>
        </authorList>
    </citation>
    <scope>NUCLEOTIDE SEQUENCE [LARGE SCALE GENOMIC DNA]</scope>
</reference>
<evidence type="ECO:0000313" key="3">
    <source>
        <dbReference type="EMBL" id="CAL4785205.1"/>
    </source>
</evidence>
<evidence type="ECO:0000256" key="1">
    <source>
        <dbReference type="SAM" id="Phobius"/>
    </source>
</evidence>
<sequence>MFCNNDELISLASSDLQAVEVIDPSFICFTSLWGIALPGAGSCTRRWAILVTFLVLACGALCFSRFFHPTGPSWLDSWTLLQNVAAHPMVFILLQVLLRILRSELILDLLEHHIDCSKAQAASLRFRTKFQCICVWFLTLLVSAATWWGYLPGFLHPDYIGALGNELPDHRFFFGLSHSFAYAFVLPIMYGSGLSAVMILLLIQELCFMGFTTNLQRLNSDLSRLGVPAAVASASAFRVEEGDLARFKVGFLKTWQLQKEIQRRIAIPYLLFWLCQVAALPWSVMNLSKGFGPDFSDERLNLLKKYDHLLVRLLALLVASPWFGLPTWIFALYPWLPMYHHWHFFHLTRQLIFTKTQVEVAFRSFLREFDLYFSAYALHATPATLMVYVPILLVNTLGNVADKVRLLTAL</sequence>
<feature type="transmembrane region" description="Helical" evidence="1">
    <location>
        <begin position="130"/>
        <end position="150"/>
    </location>
</feature>
<dbReference type="AlphaFoldDB" id="A0A9P1G2S5"/>
<feature type="transmembrane region" description="Helical" evidence="1">
    <location>
        <begin position="80"/>
        <end position="101"/>
    </location>
</feature>
<protein>
    <submittedName>
        <fullName evidence="2">Uncharacterized protein</fullName>
    </submittedName>
</protein>
<accession>A0A9P1G2S5</accession>
<dbReference type="Proteomes" id="UP001152797">
    <property type="component" value="Unassembled WGS sequence"/>
</dbReference>
<feature type="transmembrane region" description="Helical" evidence="1">
    <location>
        <begin position="180"/>
        <end position="203"/>
    </location>
</feature>
<dbReference type="EMBL" id="CAMXCT020002391">
    <property type="protein sequence ID" value="CAL1151268.1"/>
    <property type="molecule type" value="Genomic_DNA"/>
</dbReference>
<feature type="transmembrane region" description="Helical" evidence="1">
    <location>
        <begin position="47"/>
        <end position="68"/>
    </location>
</feature>
<evidence type="ECO:0000313" key="2">
    <source>
        <dbReference type="EMBL" id="CAI3997893.1"/>
    </source>
</evidence>
<proteinExistence type="predicted"/>
<comment type="caution">
    <text evidence="2">The sequence shown here is derived from an EMBL/GenBank/DDBJ whole genome shotgun (WGS) entry which is preliminary data.</text>
</comment>
<evidence type="ECO:0000313" key="4">
    <source>
        <dbReference type="Proteomes" id="UP001152797"/>
    </source>
</evidence>
<name>A0A9P1G2S5_9DINO</name>
<reference evidence="2" key="1">
    <citation type="submission" date="2022-10" db="EMBL/GenBank/DDBJ databases">
        <authorList>
            <person name="Chen Y."/>
            <person name="Dougan E. K."/>
            <person name="Chan C."/>
            <person name="Rhodes N."/>
            <person name="Thang M."/>
        </authorList>
    </citation>
    <scope>NUCLEOTIDE SEQUENCE</scope>
</reference>
<keyword evidence="4" id="KW-1185">Reference proteome</keyword>
<dbReference type="EMBL" id="CAMXCT030002391">
    <property type="protein sequence ID" value="CAL4785205.1"/>
    <property type="molecule type" value="Genomic_DNA"/>
</dbReference>
<feature type="transmembrane region" description="Helical" evidence="1">
    <location>
        <begin position="309"/>
        <end position="336"/>
    </location>
</feature>
<gene>
    <name evidence="2" type="ORF">C1SCF055_LOCUS24231</name>
</gene>
<keyword evidence="1" id="KW-1133">Transmembrane helix</keyword>
<feature type="transmembrane region" description="Helical" evidence="1">
    <location>
        <begin position="371"/>
        <end position="393"/>
    </location>
</feature>
<dbReference type="EMBL" id="CAMXCT010002391">
    <property type="protein sequence ID" value="CAI3997893.1"/>
    <property type="molecule type" value="Genomic_DNA"/>
</dbReference>
<keyword evidence="1" id="KW-0812">Transmembrane</keyword>